<protein>
    <recommendedName>
        <fullName evidence="7">Serpin domain-containing protein</fullName>
    </recommendedName>
</protein>
<keyword evidence="3" id="KW-0732">Signal</keyword>
<accession>A0AAV6YRC3</accession>
<dbReference type="PROSITE" id="PS00284">
    <property type="entry name" value="SERPIN"/>
    <property type="match status" value="1"/>
</dbReference>
<keyword evidence="2" id="KW-0646">Protease inhibitor</keyword>
<dbReference type="GO" id="GO:0005615">
    <property type="term" value="C:extracellular space"/>
    <property type="evidence" value="ECO:0007669"/>
    <property type="project" value="InterPro"/>
</dbReference>
<dbReference type="SMART" id="SM00093">
    <property type="entry name" value="SERPIN"/>
    <property type="match status" value="1"/>
</dbReference>
<evidence type="ECO:0000256" key="2">
    <source>
        <dbReference type="ARBA" id="ARBA00022690"/>
    </source>
</evidence>
<evidence type="ECO:0000256" key="6">
    <source>
        <dbReference type="RuleBase" id="RU000411"/>
    </source>
</evidence>
<evidence type="ECO:0000256" key="5">
    <source>
        <dbReference type="ARBA" id="ARBA00023180"/>
    </source>
</evidence>
<dbReference type="Gene3D" id="2.30.39.10">
    <property type="entry name" value="Alpha-1-antitrypsin, domain 1"/>
    <property type="match status" value="1"/>
</dbReference>
<dbReference type="InterPro" id="IPR042178">
    <property type="entry name" value="Serpin_sf_1"/>
</dbReference>
<gene>
    <name evidence="8" type="ORF">GDO81_020839</name>
</gene>
<dbReference type="SUPFAM" id="SSF56574">
    <property type="entry name" value="Serpins"/>
    <property type="match status" value="1"/>
</dbReference>
<dbReference type="Pfam" id="PF00079">
    <property type="entry name" value="Serpin"/>
    <property type="match status" value="1"/>
</dbReference>
<evidence type="ECO:0000256" key="3">
    <source>
        <dbReference type="ARBA" id="ARBA00022729"/>
    </source>
</evidence>
<evidence type="ECO:0000256" key="4">
    <source>
        <dbReference type="ARBA" id="ARBA00022900"/>
    </source>
</evidence>
<dbReference type="GO" id="GO:0004867">
    <property type="term" value="F:serine-type endopeptidase inhibitor activity"/>
    <property type="evidence" value="ECO:0007669"/>
    <property type="project" value="UniProtKB-KW"/>
</dbReference>
<proteinExistence type="inferred from homology"/>
<name>A0AAV6YRC3_ENGPU</name>
<reference evidence="8" key="1">
    <citation type="thesis" date="2020" institute="ProQuest LLC" country="789 East Eisenhower Parkway, Ann Arbor, MI, USA">
        <title>Comparative Genomics and Chromosome Evolution.</title>
        <authorList>
            <person name="Mudd A.B."/>
        </authorList>
    </citation>
    <scope>NUCLEOTIDE SEQUENCE</scope>
    <source>
        <strain evidence="8">237g6f4</strain>
        <tissue evidence="8">Blood</tissue>
    </source>
</reference>
<dbReference type="InterPro" id="IPR023796">
    <property type="entry name" value="Serpin_dom"/>
</dbReference>
<feature type="domain" description="Serpin" evidence="7">
    <location>
        <begin position="1"/>
        <end position="181"/>
    </location>
</feature>
<organism evidence="8 9">
    <name type="scientific">Engystomops pustulosus</name>
    <name type="common">Tungara frog</name>
    <name type="synonym">Physalaemus pustulosus</name>
    <dbReference type="NCBI Taxonomy" id="76066"/>
    <lineage>
        <taxon>Eukaryota</taxon>
        <taxon>Metazoa</taxon>
        <taxon>Chordata</taxon>
        <taxon>Craniata</taxon>
        <taxon>Vertebrata</taxon>
        <taxon>Euteleostomi</taxon>
        <taxon>Amphibia</taxon>
        <taxon>Batrachia</taxon>
        <taxon>Anura</taxon>
        <taxon>Neobatrachia</taxon>
        <taxon>Hyloidea</taxon>
        <taxon>Leptodactylidae</taxon>
        <taxon>Leiuperinae</taxon>
        <taxon>Engystomops</taxon>
    </lineage>
</organism>
<sequence length="183" mass="20282">NTIEKVPMMKREGVYPVAFFDDLECTVVKVPYKGNASAIFIIPNKGKLQDVEKAFQEGFLSERMKQLKPKKINLWIPKLSLSKKLNLKTELTPIGFGQLFSKSADLSKISNDVKLEVSQANHQAVIIMNEEGTVAAAATSIGVVVTSIEIVPEVKANKPFILIIQLDYQAIPLFIGRINNPNN</sequence>
<dbReference type="InterPro" id="IPR036186">
    <property type="entry name" value="Serpin_sf"/>
</dbReference>
<dbReference type="AlphaFoldDB" id="A0AAV6YRC3"/>
<feature type="non-terminal residue" evidence="8">
    <location>
        <position position="1"/>
    </location>
</feature>
<dbReference type="InterPro" id="IPR042185">
    <property type="entry name" value="Serpin_sf_2"/>
</dbReference>
<dbReference type="Proteomes" id="UP000824782">
    <property type="component" value="Unassembled WGS sequence"/>
</dbReference>
<dbReference type="Gene3D" id="3.30.497.10">
    <property type="entry name" value="Antithrombin, subunit I, domain 2"/>
    <property type="match status" value="1"/>
</dbReference>
<evidence type="ECO:0000259" key="7">
    <source>
        <dbReference type="SMART" id="SM00093"/>
    </source>
</evidence>
<dbReference type="InterPro" id="IPR000215">
    <property type="entry name" value="Serpin_fam"/>
</dbReference>
<keyword evidence="4" id="KW-0722">Serine protease inhibitor</keyword>
<keyword evidence="5" id="KW-0325">Glycoprotein</keyword>
<dbReference type="InterPro" id="IPR023795">
    <property type="entry name" value="Serpin_CS"/>
</dbReference>
<keyword evidence="9" id="KW-1185">Reference proteome</keyword>
<comment type="caution">
    <text evidence="8">The sequence shown here is derived from an EMBL/GenBank/DDBJ whole genome shotgun (WGS) entry which is preliminary data.</text>
</comment>
<evidence type="ECO:0000313" key="9">
    <source>
        <dbReference type="Proteomes" id="UP000824782"/>
    </source>
</evidence>
<dbReference type="PANTHER" id="PTHR11461">
    <property type="entry name" value="SERINE PROTEASE INHIBITOR, SERPIN"/>
    <property type="match status" value="1"/>
</dbReference>
<evidence type="ECO:0000256" key="1">
    <source>
        <dbReference type="ARBA" id="ARBA00009500"/>
    </source>
</evidence>
<dbReference type="EMBL" id="WNYA01014500">
    <property type="protein sequence ID" value="KAG8539491.1"/>
    <property type="molecule type" value="Genomic_DNA"/>
</dbReference>
<comment type="similarity">
    <text evidence="1 6">Belongs to the serpin family.</text>
</comment>
<dbReference type="PANTHER" id="PTHR11461:SF165">
    <property type="entry name" value="ALPHA-1-ANTITRYPSIN"/>
    <property type="match status" value="1"/>
</dbReference>
<evidence type="ECO:0000313" key="8">
    <source>
        <dbReference type="EMBL" id="KAG8539491.1"/>
    </source>
</evidence>